<feature type="region of interest" description="Disordered" evidence="1">
    <location>
        <begin position="1"/>
        <end position="78"/>
    </location>
</feature>
<dbReference type="AlphaFoldDB" id="A0A498QXM4"/>
<evidence type="ECO:0000313" key="2">
    <source>
        <dbReference type="EMBL" id="VBA53753.1"/>
    </source>
</evidence>
<evidence type="ECO:0000313" key="3">
    <source>
        <dbReference type="Proteomes" id="UP000268285"/>
    </source>
</evidence>
<keyword evidence="3" id="KW-1185">Reference proteome</keyword>
<organism evidence="2 3">
    <name type="scientific">Mycobacterium pseudokansasii</name>
    <dbReference type="NCBI Taxonomy" id="2341080"/>
    <lineage>
        <taxon>Bacteria</taxon>
        <taxon>Bacillati</taxon>
        <taxon>Actinomycetota</taxon>
        <taxon>Actinomycetes</taxon>
        <taxon>Mycobacteriales</taxon>
        <taxon>Mycobacteriaceae</taxon>
        <taxon>Mycobacterium</taxon>
    </lineage>
</organism>
<gene>
    <name evidence="2" type="ORF">LAUMK142_04274</name>
</gene>
<accession>A0A498QXM4</accession>
<name>A0A498QXM4_9MYCO</name>
<sequence length="95" mass="10685">MWIGGDENEVPDFDPVPPFDGGYSNEELNVGPYQPNAGDGYDPSSISEYYMNGNNENIDNDRNGDNNNNSSDYDFDDPSILENVEFKMKIMTCEN</sequence>
<dbReference type="Proteomes" id="UP000268285">
    <property type="component" value="Unassembled WGS sequence"/>
</dbReference>
<reference evidence="2 3" key="1">
    <citation type="submission" date="2018-09" db="EMBL/GenBank/DDBJ databases">
        <authorList>
            <person name="Tagini F."/>
        </authorList>
    </citation>
    <scope>NUCLEOTIDE SEQUENCE [LARGE SCALE GENOMIC DNA]</scope>
    <source>
        <strain evidence="2 3">MK142</strain>
    </source>
</reference>
<dbReference type="EMBL" id="UPHU01000001">
    <property type="protein sequence ID" value="VBA53753.1"/>
    <property type="molecule type" value="Genomic_DNA"/>
</dbReference>
<feature type="compositionally biased region" description="Acidic residues" evidence="1">
    <location>
        <begin position="1"/>
        <end position="12"/>
    </location>
</feature>
<protein>
    <submittedName>
        <fullName evidence="2">Uncharacterized protein</fullName>
    </submittedName>
</protein>
<evidence type="ECO:0000256" key="1">
    <source>
        <dbReference type="SAM" id="MobiDB-lite"/>
    </source>
</evidence>
<proteinExistence type="predicted"/>